<evidence type="ECO:0000256" key="4">
    <source>
        <dbReference type="ARBA" id="ARBA00022692"/>
    </source>
</evidence>
<evidence type="ECO:0000256" key="5">
    <source>
        <dbReference type="ARBA" id="ARBA00022985"/>
    </source>
</evidence>
<evidence type="ECO:0000256" key="2">
    <source>
        <dbReference type="ARBA" id="ARBA00022676"/>
    </source>
</evidence>
<feature type="domain" description="Glycosyltransferase 2-like" evidence="8">
    <location>
        <begin position="2"/>
        <end position="117"/>
    </location>
</feature>
<dbReference type="PANTHER" id="PTHR48090">
    <property type="entry name" value="UNDECAPRENYL-PHOSPHATE 4-DEOXY-4-FORMAMIDO-L-ARABINOSE TRANSFERASE-RELATED"/>
    <property type="match status" value="1"/>
</dbReference>
<gene>
    <name evidence="9" type="ORF">ACFQ3W_13755</name>
</gene>
<evidence type="ECO:0000256" key="7">
    <source>
        <dbReference type="ARBA" id="ARBA00023136"/>
    </source>
</evidence>
<keyword evidence="5" id="KW-0448">Lipopolysaccharide biosynthesis</keyword>
<keyword evidence="10" id="KW-1185">Reference proteome</keyword>
<name>A0ABW3RZR3_9BACL</name>
<dbReference type="Proteomes" id="UP001597262">
    <property type="component" value="Unassembled WGS sequence"/>
</dbReference>
<evidence type="ECO:0000259" key="8">
    <source>
        <dbReference type="Pfam" id="PF00535"/>
    </source>
</evidence>
<evidence type="ECO:0000256" key="1">
    <source>
        <dbReference type="ARBA" id="ARBA00022475"/>
    </source>
</evidence>
<dbReference type="PANTHER" id="PTHR48090:SF3">
    <property type="entry name" value="UNDECAPRENYL-PHOSPHATE 4-DEOXY-4-FORMAMIDO-L-ARABINOSE TRANSFERASE"/>
    <property type="match status" value="1"/>
</dbReference>
<keyword evidence="4" id="KW-0812">Transmembrane</keyword>
<dbReference type="Gene3D" id="3.90.550.10">
    <property type="entry name" value="Spore Coat Polysaccharide Biosynthesis Protein SpsA, Chain A"/>
    <property type="match status" value="1"/>
</dbReference>
<dbReference type="EC" id="2.4.-.-" evidence="9"/>
<proteinExistence type="predicted"/>
<sequence>MISPVYNDERNIHDLYSGIKEALKDKIESYEIVLVNDGSRDGSTRLLNELAQSDKTVKVIHFDKSYGKTAAIWAGIKNSCGELIALMDADLQSDPRDILKMMSFIQNNDFVNGRREDWKDFMAKKWILRMENRF</sequence>
<dbReference type="GO" id="GO:0016757">
    <property type="term" value="F:glycosyltransferase activity"/>
    <property type="evidence" value="ECO:0007669"/>
    <property type="project" value="UniProtKB-KW"/>
</dbReference>
<accession>A0ABW3RZR3</accession>
<evidence type="ECO:0000313" key="9">
    <source>
        <dbReference type="EMBL" id="MFD1177356.1"/>
    </source>
</evidence>
<evidence type="ECO:0000313" key="10">
    <source>
        <dbReference type="Proteomes" id="UP001597262"/>
    </source>
</evidence>
<dbReference type="Pfam" id="PF00535">
    <property type="entry name" value="Glycos_transf_2"/>
    <property type="match status" value="1"/>
</dbReference>
<dbReference type="InterPro" id="IPR001173">
    <property type="entry name" value="Glyco_trans_2-like"/>
</dbReference>
<evidence type="ECO:0000256" key="3">
    <source>
        <dbReference type="ARBA" id="ARBA00022679"/>
    </source>
</evidence>
<keyword evidence="7" id="KW-0472">Membrane</keyword>
<keyword evidence="2 9" id="KW-0328">Glycosyltransferase</keyword>
<dbReference type="EMBL" id="JBHTLM010000009">
    <property type="protein sequence ID" value="MFD1177356.1"/>
    <property type="molecule type" value="Genomic_DNA"/>
</dbReference>
<keyword evidence="3 9" id="KW-0808">Transferase</keyword>
<dbReference type="SUPFAM" id="SSF53448">
    <property type="entry name" value="Nucleotide-diphospho-sugar transferases"/>
    <property type="match status" value="1"/>
</dbReference>
<reference evidence="10" key="1">
    <citation type="journal article" date="2019" name="Int. J. Syst. Evol. Microbiol.">
        <title>The Global Catalogue of Microorganisms (GCM) 10K type strain sequencing project: providing services to taxonomists for standard genome sequencing and annotation.</title>
        <authorList>
            <consortium name="The Broad Institute Genomics Platform"/>
            <consortium name="The Broad Institute Genome Sequencing Center for Infectious Disease"/>
            <person name="Wu L."/>
            <person name="Ma J."/>
        </authorList>
    </citation>
    <scope>NUCLEOTIDE SEQUENCE [LARGE SCALE GENOMIC DNA]</scope>
    <source>
        <strain evidence="10">CCUG 59189</strain>
    </source>
</reference>
<dbReference type="InterPro" id="IPR050256">
    <property type="entry name" value="Glycosyltransferase_2"/>
</dbReference>
<keyword evidence="1" id="KW-1003">Cell membrane</keyword>
<protein>
    <submittedName>
        <fullName evidence="9">Glycosyltransferase</fullName>
        <ecNumber evidence="9">2.4.-.-</ecNumber>
    </submittedName>
</protein>
<keyword evidence="6" id="KW-1133">Transmembrane helix</keyword>
<dbReference type="RefSeq" id="WP_379319805.1">
    <property type="nucleotide sequence ID" value="NZ_JBHTLM010000009.1"/>
</dbReference>
<evidence type="ECO:0000256" key="6">
    <source>
        <dbReference type="ARBA" id="ARBA00022989"/>
    </source>
</evidence>
<organism evidence="9 10">
    <name type="scientific">Paenibacillus puldeungensis</name>
    <dbReference type="NCBI Taxonomy" id="696536"/>
    <lineage>
        <taxon>Bacteria</taxon>
        <taxon>Bacillati</taxon>
        <taxon>Bacillota</taxon>
        <taxon>Bacilli</taxon>
        <taxon>Bacillales</taxon>
        <taxon>Paenibacillaceae</taxon>
        <taxon>Paenibacillus</taxon>
    </lineage>
</organism>
<dbReference type="InterPro" id="IPR029044">
    <property type="entry name" value="Nucleotide-diphossugar_trans"/>
</dbReference>
<comment type="caution">
    <text evidence="9">The sequence shown here is derived from an EMBL/GenBank/DDBJ whole genome shotgun (WGS) entry which is preliminary data.</text>
</comment>